<dbReference type="CDD" id="cd00067">
    <property type="entry name" value="GAL4"/>
    <property type="match status" value="1"/>
</dbReference>
<keyword evidence="6" id="KW-1185">Reference proteome</keyword>
<dbReference type="PROSITE" id="PS00463">
    <property type="entry name" value="ZN2_CY6_FUNGAL_1"/>
    <property type="match status" value="1"/>
</dbReference>
<dbReference type="EMBL" id="AACS02000004">
    <property type="protein sequence ID" value="EAU85366.2"/>
    <property type="molecule type" value="Genomic_DNA"/>
</dbReference>
<dbReference type="RefSeq" id="XP_001836413.2">
    <property type="nucleotide sequence ID" value="XM_001836361.2"/>
</dbReference>
<dbReference type="OrthoDB" id="5419315at2759"/>
<evidence type="ECO:0000256" key="3">
    <source>
        <dbReference type="SAM" id="MobiDB-lite"/>
    </source>
</evidence>
<protein>
    <recommendedName>
        <fullName evidence="4">Zn(2)-C6 fungal-type domain-containing protein</fullName>
    </recommendedName>
</protein>
<feature type="compositionally biased region" description="Low complexity" evidence="3">
    <location>
        <begin position="1"/>
        <end position="23"/>
    </location>
</feature>
<dbReference type="InterPro" id="IPR001138">
    <property type="entry name" value="Zn2Cys6_DnaBD"/>
</dbReference>
<sequence length="688" mass="75871">MAYHSYPSPDDSQSPSSSANVSPETHTLPLDFLPSGEDTDQSAHSTPARTTVNLPRAQNAGKGGCWTCRVRRKKCDEQREGDSCKTCRRLTIKCLGWGAKRPDWMRDKKNVDAYKASIKAQLSRAGLIRGQPRHNPMQSPNQRSHPRHSTSSTRSSASSRTSEPVSVPPTPPTPPPVNISNLDFPGFNQFPDVPFPQNESGLMAGMSNASSNGFDQLGNAYNDINLNAFDPSLVYPYSPASMSSGSSPYMVDPLLDPSFSLFPSDVMSYPEQSSLQSYGMSHSSSPMYNDLMMHYFNVVSKIQFTFAGNQVSGMTYNVVYQDTRGAPAYAIYALADLHQTQMRISQGLEAPQSNQASTANYLYQEALFKLKSNRDNGNGWGESDAIAALHLISYSHLSGGSADWQEPFDILCSWLLQSNLSVAGPNSKAIYQSLTGPSQLLVRMIMWLDIFSSLSLNRVPKFLNLWKSLLDPQQGCPQLLDMASLTGCSEDTLLAIAEISQLANWKSMQIRNGTLSYPELVTRGKKIEENIRRYQSIHAEMSRNFGPVEQLHEGDTPSQAHQAACVSLFQEASLLYLHTILSNSSPDLPGVPEIAGSVDEIVRQLGLLPSSNLDRALVYPICLAGCMTNDSTKRDYLKGRLQGLNETYGNLLQTRLLMETLWQRRDVGGGTPDLREIIQEQSISLLLI</sequence>
<dbReference type="eggNOG" id="ENOG502RX7Y">
    <property type="taxonomic scope" value="Eukaryota"/>
</dbReference>
<dbReference type="GeneID" id="6012956"/>
<evidence type="ECO:0000313" key="5">
    <source>
        <dbReference type="EMBL" id="EAU85366.2"/>
    </source>
</evidence>
<dbReference type="KEGG" id="cci:CC1G_07060"/>
<dbReference type="Pfam" id="PF11951">
    <property type="entry name" value="Fungal_trans_2"/>
    <property type="match status" value="1"/>
</dbReference>
<feature type="region of interest" description="Disordered" evidence="3">
    <location>
        <begin position="1"/>
        <end position="49"/>
    </location>
</feature>
<feature type="domain" description="Zn(2)-C6 fungal-type" evidence="4">
    <location>
        <begin position="64"/>
        <end position="94"/>
    </location>
</feature>
<dbReference type="InParanoid" id="A8NUA6"/>
<evidence type="ECO:0000259" key="4">
    <source>
        <dbReference type="PROSITE" id="PS50048"/>
    </source>
</evidence>
<dbReference type="PANTHER" id="PTHR37534">
    <property type="entry name" value="TRANSCRIPTIONAL ACTIVATOR PROTEIN UGA3"/>
    <property type="match status" value="1"/>
</dbReference>
<dbReference type="AlphaFoldDB" id="A8NUA6"/>
<comment type="caution">
    <text evidence="5">The sequence shown here is derived from an EMBL/GenBank/DDBJ whole genome shotgun (WGS) entry which is preliminary data.</text>
</comment>
<dbReference type="SUPFAM" id="SSF57701">
    <property type="entry name" value="Zn2/Cys6 DNA-binding domain"/>
    <property type="match status" value="1"/>
</dbReference>
<organism evidence="5 6">
    <name type="scientific">Coprinopsis cinerea (strain Okayama-7 / 130 / ATCC MYA-4618 / FGSC 9003)</name>
    <name type="common">Inky cap fungus</name>
    <name type="synonym">Hormographiella aspergillata</name>
    <dbReference type="NCBI Taxonomy" id="240176"/>
    <lineage>
        <taxon>Eukaryota</taxon>
        <taxon>Fungi</taxon>
        <taxon>Dikarya</taxon>
        <taxon>Basidiomycota</taxon>
        <taxon>Agaricomycotina</taxon>
        <taxon>Agaricomycetes</taxon>
        <taxon>Agaricomycetidae</taxon>
        <taxon>Agaricales</taxon>
        <taxon>Agaricineae</taxon>
        <taxon>Psathyrellaceae</taxon>
        <taxon>Coprinopsis</taxon>
    </lineage>
</organism>
<dbReference type="HOGENOM" id="CLU_013536_0_0_1"/>
<name>A8NUA6_COPC7</name>
<evidence type="ECO:0000256" key="2">
    <source>
        <dbReference type="ARBA" id="ARBA00023242"/>
    </source>
</evidence>
<dbReference type="InterPro" id="IPR036864">
    <property type="entry name" value="Zn2-C6_fun-type_DNA-bd_sf"/>
</dbReference>
<dbReference type="VEuPathDB" id="FungiDB:CC1G_07060"/>
<dbReference type="InterPro" id="IPR021858">
    <property type="entry name" value="Fun_TF"/>
</dbReference>
<reference evidence="5 6" key="1">
    <citation type="journal article" date="2010" name="Proc. Natl. Acad. Sci. U.S.A.">
        <title>Insights into evolution of multicellular fungi from the assembled chromosomes of the mushroom Coprinopsis cinerea (Coprinus cinereus).</title>
        <authorList>
            <person name="Stajich J.E."/>
            <person name="Wilke S.K."/>
            <person name="Ahren D."/>
            <person name="Au C.H."/>
            <person name="Birren B.W."/>
            <person name="Borodovsky M."/>
            <person name="Burns C."/>
            <person name="Canback B."/>
            <person name="Casselton L.A."/>
            <person name="Cheng C.K."/>
            <person name="Deng J."/>
            <person name="Dietrich F.S."/>
            <person name="Fargo D.C."/>
            <person name="Farman M.L."/>
            <person name="Gathman A.C."/>
            <person name="Goldberg J."/>
            <person name="Guigo R."/>
            <person name="Hoegger P.J."/>
            <person name="Hooker J.B."/>
            <person name="Huggins A."/>
            <person name="James T.Y."/>
            <person name="Kamada T."/>
            <person name="Kilaru S."/>
            <person name="Kodira C."/>
            <person name="Kues U."/>
            <person name="Kupfer D."/>
            <person name="Kwan H.S."/>
            <person name="Lomsadze A."/>
            <person name="Li W."/>
            <person name="Lilly W.W."/>
            <person name="Ma L.J."/>
            <person name="Mackey A.J."/>
            <person name="Manning G."/>
            <person name="Martin F."/>
            <person name="Muraguchi H."/>
            <person name="Natvig D.O."/>
            <person name="Palmerini H."/>
            <person name="Ramesh M.A."/>
            <person name="Rehmeyer C.J."/>
            <person name="Roe B.A."/>
            <person name="Shenoy N."/>
            <person name="Stanke M."/>
            <person name="Ter-Hovhannisyan V."/>
            <person name="Tunlid A."/>
            <person name="Velagapudi R."/>
            <person name="Vision T.J."/>
            <person name="Zeng Q."/>
            <person name="Zolan M.E."/>
            <person name="Pukkila P.J."/>
        </authorList>
    </citation>
    <scope>NUCLEOTIDE SEQUENCE [LARGE SCALE GENOMIC DNA]</scope>
    <source>
        <strain evidence="6">Okayama-7 / 130 / ATCC MYA-4618 / FGSC 9003</strain>
    </source>
</reference>
<dbReference type="Proteomes" id="UP000001861">
    <property type="component" value="Unassembled WGS sequence"/>
</dbReference>
<dbReference type="PANTHER" id="PTHR37534:SF46">
    <property type="entry name" value="ZN(II)2CYS6 TRANSCRIPTION FACTOR (EUROFUNG)"/>
    <property type="match status" value="1"/>
</dbReference>
<dbReference type="OMA" id="RSQSGCY"/>
<feature type="region of interest" description="Disordered" evidence="3">
    <location>
        <begin position="124"/>
        <end position="183"/>
    </location>
</feature>
<accession>A8NUA6</accession>
<dbReference type="GO" id="GO:0005634">
    <property type="term" value="C:nucleus"/>
    <property type="evidence" value="ECO:0007669"/>
    <property type="project" value="UniProtKB-SubCell"/>
</dbReference>
<proteinExistence type="predicted"/>
<feature type="compositionally biased region" description="Pro residues" evidence="3">
    <location>
        <begin position="166"/>
        <end position="177"/>
    </location>
</feature>
<dbReference type="GO" id="GO:0008270">
    <property type="term" value="F:zinc ion binding"/>
    <property type="evidence" value="ECO:0007669"/>
    <property type="project" value="InterPro"/>
</dbReference>
<feature type="compositionally biased region" description="Low complexity" evidence="3">
    <location>
        <begin position="149"/>
        <end position="165"/>
    </location>
</feature>
<comment type="subcellular location">
    <subcellularLocation>
        <location evidence="1">Nucleus</location>
    </subcellularLocation>
</comment>
<gene>
    <name evidence="5" type="ORF">CC1G_07060</name>
</gene>
<dbReference type="PROSITE" id="PS50048">
    <property type="entry name" value="ZN2_CY6_FUNGAL_2"/>
    <property type="match status" value="1"/>
</dbReference>
<dbReference type="STRING" id="240176.A8NUA6"/>
<evidence type="ECO:0000256" key="1">
    <source>
        <dbReference type="ARBA" id="ARBA00004123"/>
    </source>
</evidence>
<keyword evidence="2" id="KW-0539">Nucleus</keyword>
<evidence type="ECO:0000313" key="6">
    <source>
        <dbReference type="Proteomes" id="UP000001861"/>
    </source>
</evidence>
<dbReference type="GO" id="GO:0000981">
    <property type="term" value="F:DNA-binding transcription factor activity, RNA polymerase II-specific"/>
    <property type="evidence" value="ECO:0007669"/>
    <property type="project" value="InterPro"/>
</dbReference>